<dbReference type="InterPro" id="IPR036390">
    <property type="entry name" value="WH_DNA-bd_sf"/>
</dbReference>
<gene>
    <name evidence="2" type="ORF">DWY99_06155</name>
</gene>
<dbReference type="GO" id="GO:0006950">
    <property type="term" value="P:response to stress"/>
    <property type="evidence" value="ECO:0007669"/>
    <property type="project" value="TreeGrafter"/>
</dbReference>
<dbReference type="SMART" id="SM00347">
    <property type="entry name" value="HTH_MARR"/>
    <property type="match status" value="1"/>
</dbReference>
<accession>A0A412AXQ1</accession>
<evidence type="ECO:0000313" key="2">
    <source>
        <dbReference type="EMBL" id="RGQ41513.1"/>
    </source>
</evidence>
<evidence type="ECO:0000259" key="1">
    <source>
        <dbReference type="PROSITE" id="PS50995"/>
    </source>
</evidence>
<proteinExistence type="predicted"/>
<evidence type="ECO:0000313" key="3">
    <source>
        <dbReference type="Proteomes" id="UP000284751"/>
    </source>
</evidence>
<dbReference type="PANTHER" id="PTHR33164">
    <property type="entry name" value="TRANSCRIPTIONAL REGULATOR, MARR FAMILY"/>
    <property type="match status" value="1"/>
</dbReference>
<dbReference type="GO" id="GO:0003700">
    <property type="term" value="F:DNA-binding transcription factor activity"/>
    <property type="evidence" value="ECO:0007669"/>
    <property type="project" value="InterPro"/>
</dbReference>
<name>A0A412AXQ1_9FIRM</name>
<dbReference type="PROSITE" id="PS50995">
    <property type="entry name" value="HTH_MARR_2"/>
    <property type="match status" value="1"/>
</dbReference>
<reference evidence="2 3" key="1">
    <citation type="submission" date="2018-08" db="EMBL/GenBank/DDBJ databases">
        <title>A genome reference for cultivated species of the human gut microbiota.</title>
        <authorList>
            <person name="Zou Y."/>
            <person name="Xue W."/>
            <person name="Luo G."/>
        </authorList>
    </citation>
    <scope>NUCLEOTIDE SEQUENCE [LARGE SCALE GENOMIC DNA]</scope>
    <source>
        <strain evidence="2 3">AF28-26</strain>
    </source>
</reference>
<dbReference type="Gene3D" id="1.10.10.10">
    <property type="entry name" value="Winged helix-like DNA-binding domain superfamily/Winged helix DNA-binding domain"/>
    <property type="match status" value="1"/>
</dbReference>
<dbReference type="PANTHER" id="PTHR33164:SF43">
    <property type="entry name" value="HTH-TYPE TRANSCRIPTIONAL REPRESSOR YETL"/>
    <property type="match status" value="1"/>
</dbReference>
<dbReference type="SUPFAM" id="SSF46785">
    <property type="entry name" value="Winged helix' DNA-binding domain"/>
    <property type="match status" value="1"/>
</dbReference>
<sequence>MDSSKMISEQLFLLIPMLYNQIIRPIEGALRAKISPLQFYALMALKREGCMTMSALSAHCGVSKQQSTRLINSLADTGLVERRPCKQDRRLIFICLSAYGEAQMDKLRAAVCRGIEEHLSILTQGEQKELLFSLETVWKMICKLEKEGNPK</sequence>
<dbReference type="InterPro" id="IPR000835">
    <property type="entry name" value="HTH_MarR-typ"/>
</dbReference>
<dbReference type="InterPro" id="IPR039422">
    <property type="entry name" value="MarR/SlyA-like"/>
</dbReference>
<dbReference type="Pfam" id="PF12802">
    <property type="entry name" value="MarR_2"/>
    <property type="match status" value="1"/>
</dbReference>
<dbReference type="AlphaFoldDB" id="A0A412AXQ1"/>
<comment type="caution">
    <text evidence="2">The sequence shown here is derived from an EMBL/GenBank/DDBJ whole genome shotgun (WGS) entry which is preliminary data.</text>
</comment>
<dbReference type="EMBL" id="QRTC01000018">
    <property type="protein sequence ID" value="RGQ41513.1"/>
    <property type="molecule type" value="Genomic_DNA"/>
</dbReference>
<protein>
    <submittedName>
        <fullName evidence="2">MarR family transcriptional regulator</fullName>
    </submittedName>
</protein>
<feature type="domain" description="HTH marR-type" evidence="1">
    <location>
        <begin position="8"/>
        <end position="139"/>
    </location>
</feature>
<dbReference type="Proteomes" id="UP000284751">
    <property type="component" value="Unassembled WGS sequence"/>
</dbReference>
<dbReference type="InterPro" id="IPR036388">
    <property type="entry name" value="WH-like_DNA-bd_sf"/>
</dbReference>
<organism evidence="2 3">
    <name type="scientific">[Clostridium] leptum</name>
    <dbReference type="NCBI Taxonomy" id="1535"/>
    <lineage>
        <taxon>Bacteria</taxon>
        <taxon>Bacillati</taxon>
        <taxon>Bacillota</taxon>
        <taxon>Clostridia</taxon>
        <taxon>Eubacteriales</taxon>
        <taxon>Oscillospiraceae</taxon>
        <taxon>Oscillospiraceae incertae sedis</taxon>
    </lineage>
</organism>